<dbReference type="Proteomes" id="UP000030960">
    <property type="component" value="Unassembled WGS sequence"/>
</dbReference>
<sequence>MSAVQQVRTLPVIRGFLTVLVLLVPFGTVQAHEVRPAIADLTTPDGRVSLVLRMSMEPVLAGIDLEGVEDTNETDRSDAVDQLRALSADAFKARIEAETGDVLDRVTIRVGATDVPLRVTEIQVDEIPDVSLPRESRLFLAGTLPDGAQALSVGWPSEYGTLILRQMDVDDGFTGYLTGGYSDPIAIEDSSGWGFLGGIFR</sequence>
<gene>
    <name evidence="1" type="ORF">OA50_01354</name>
</gene>
<proteinExistence type="predicted"/>
<name>A0A0B3RT02_9RHOB</name>
<organism evidence="1 2">
    <name type="scientific">Mameliella alba</name>
    <dbReference type="NCBI Taxonomy" id="561184"/>
    <lineage>
        <taxon>Bacteria</taxon>
        <taxon>Pseudomonadati</taxon>
        <taxon>Pseudomonadota</taxon>
        <taxon>Alphaproteobacteria</taxon>
        <taxon>Rhodobacterales</taxon>
        <taxon>Roseobacteraceae</taxon>
        <taxon>Mameliella</taxon>
    </lineage>
</organism>
<reference evidence="1 2" key="1">
    <citation type="submission" date="2014-10" db="EMBL/GenBank/DDBJ databases">
        <title>Genome sequence of Ponticoccus sp. strain UMTAT08 isolated from clonal culture of toxic dinoflagellate Alexandrium tamiyavanichii.</title>
        <authorList>
            <person name="Gan H.Y."/>
            <person name="Muhd D.-D."/>
            <person name="Mohd Noor M.E."/>
            <person name="Yeong Y.S."/>
            <person name="Usup G."/>
        </authorList>
    </citation>
    <scope>NUCLEOTIDE SEQUENCE [LARGE SCALE GENOMIC DNA]</scope>
    <source>
        <strain evidence="1 2">UMTAT08</strain>
    </source>
</reference>
<protein>
    <submittedName>
        <fullName evidence="1">Membrane protein</fullName>
    </submittedName>
</protein>
<evidence type="ECO:0000313" key="2">
    <source>
        <dbReference type="Proteomes" id="UP000030960"/>
    </source>
</evidence>
<dbReference type="AlphaFoldDB" id="A0A0B3RT02"/>
<comment type="caution">
    <text evidence="1">The sequence shown here is derived from an EMBL/GenBank/DDBJ whole genome shotgun (WGS) entry which is preliminary data.</text>
</comment>
<accession>A0A0B3RT02</accession>
<dbReference type="STRING" id="561184.SAMN05216376_101480"/>
<keyword evidence="2" id="KW-1185">Reference proteome</keyword>
<evidence type="ECO:0000313" key="1">
    <source>
        <dbReference type="EMBL" id="KHQ54125.1"/>
    </source>
</evidence>
<dbReference type="EMBL" id="JSUQ01000004">
    <property type="protein sequence ID" value="KHQ54125.1"/>
    <property type="molecule type" value="Genomic_DNA"/>
</dbReference>